<dbReference type="InterPro" id="IPR056366">
    <property type="entry name" value="Ribosomal_eL24"/>
</dbReference>
<dbReference type="Pfam" id="PF01246">
    <property type="entry name" value="Ribosomal_L24e"/>
    <property type="match status" value="1"/>
</dbReference>
<dbReference type="PROSITE" id="PS01073">
    <property type="entry name" value="RIBOSOMAL_L24E"/>
    <property type="match status" value="1"/>
</dbReference>
<reference evidence="11" key="1">
    <citation type="submission" date="2011-08" db="EMBL/GenBank/DDBJ databases">
        <authorList>
            <person name="Rombauts S."/>
        </authorList>
    </citation>
    <scope>NUCLEOTIDE SEQUENCE</scope>
    <source>
        <strain evidence="11">London</strain>
    </source>
</reference>
<dbReference type="FunFam" id="2.30.170.20:FF:000001">
    <property type="entry name" value="probable ribosome biogenesis protein RLP24"/>
    <property type="match status" value="1"/>
</dbReference>
<gene>
    <name evidence="10" type="primary">107361294</name>
</gene>
<feature type="region of interest" description="Disordered" evidence="8">
    <location>
        <begin position="138"/>
        <end position="182"/>
    </location>
</feature>
<comment type="subcellular location">
    <subcellularLocation>
        <location evidence="1">Nucleus</location>
    </subcellularLocation>
</comment>
<feature type="compositionally biased region" description="Basic residues" evidence="8">
    <location>
        <begin position="143"/>
        <end position="152"/>
    </location>
</feature>
<dbReference type="GO" id="GO:0005730">
    <property type="term" value="C:nucleolus"/>
    <property type="evidence" value="ECO:0007669"/>
    <property type="project" value="TreeGrafter"/>
</dbReference>
<dbReference type="InterPro" id="IPR023442">
    <property type="entry name" value="Ribosomal_eL24_CS"/>
</dbReference>
<feature type="compositionally biased region" description="Acidic residues" evidence="8">
    <location>
        <begin position="158"/>
        <end position="182"/>
    </location>
</feature>
<evidence type="ECO:0000256" key="8">
    <source>
        <dbReference type="SAM" id="MobiDB-lite"/>
    </source>
</evidence>
<dbReference type="GO" id="GO:0003735">
    <property type="term" value="F:structural constituent of ribosome"/>
    <property type="evidence" value="ECO:0007669"/>
    <property type="project" value="InterPro"/>
</dbReference>
<evidence type="ECO:0000256" key="4">
    <source>
        <dbReference type="ARBA" id="ARBA00023242"/>
    </source>
</evidence>
<dbReference type="STRING" id="32264.T1K7D5"/>
<dbReference type="AlphaFoldDB" id="T1K7D5"/>
<dbReference type="OMA" id="TCYFCSG"/>
<dbReference type="InterPro" id="IPR011017">
    <property type="entry name" value="TRASH_dom"/>
</dbReference>
<evidence type="ECO:0000313" key="11">
    <source>
        <dbReference type="Proteomes" id="UP000015104"/>
    </source>
</evidence>
<evidence type="ECO:0000256" key="1">
    <source>
        <dbReference type="ARBA" id="ARBA00004123"/>
    </source>
</evidence>
<dbReference type="KEGG" id="tut:107361294"/>
<name>T1K7D5_TETUR</name>
<comment type="function">
    <text evidence="6">Involved in the biogenesis of the 60S ribosomal subunit. Ensures the docking of NOG1 to pre-60S particles.</text>
</comment>
<evidence type="ECO:0000313" key="10">
    <source>
        <dbReference type="EnsemblMetazoa" id="tetur06g03840.1"/>
    </source>
</evidence>
<sequence>MRIERCYFCSSPIYPGHGIVFVRNDCKLFRFCRSKCRRRFNQKKNPRKTKWTKAYRKAAGKELVNDPSFEFEKRRNIPLKYNRELWNKTIEAMKTVTQIRKRRESEFVLKRLRKANTIERERDIKEVKRDMALIKSPAAGMKREKRKTKPKVIVKFEDEMEEENSEEEEEMEEESETEMVAA</sequence>
<comment type="subunit">
    <text evidence="7">Associated with nucleolar and cytoplasmic pre-60S particles. At the end of biogenesis it dissociates from cytoplasmic pre-60S particles and is likely to be exchanged for its ribosomal homologue, RPL24.</text>
</comment>
<keyword evidence="11" id="KW-1185">Reference proteome</keyword>
<dbReference type="SMART" id="SM00746">
    <property type="entry name" value="TRASH"/>
    <property type="match status" value="1"/>
</dbReference>
<evidence type="ECO:0000256" key="7">
    <source>
        <dbReference type="ARBA" id="ARBA00064137"/>
    </source>
</evidence>
<dbReference type="GO" id="GO:0042273">
    <property type="term" value="P:ribosomal large subunit biogenesis"/>
    <property type="evidence" value="ECO:0007669"/>
    <property type="project" value="TreeGrafter"/>
</dbReference>
<dbReference type="EnsemblMetazoa" id="tetur06g03840.1">
    <property type="protein sequence ID" value="tetur06g03840.1"/>
    <property type="gene ID" value="tetur06g03840"/>
</dbReference>
<dbReference type="InterPro" id="IPR038630">
    <property type="entry name" value="L24e/L24_sf"/>
</dbReference>
<comment type="similarity">
    <text evidence="2">Belongs to the eukaryotic ribosomal protein eL24 family.</text>
</comment>
<feature type="domain" description="TRASH" evidence="9">
    <location>
        <begin position="6"/>
        <end position="44"/>
    </location>
</feature>
<dbReference type="eggNOG" id="KOG1723">
    <property type="taxonomic scope" value="Eukaryota"/>
</dbReference>
<dbReference type="HOGENOM" id="CLU_089419_2_2_1"/>
<evidence type="ECO:0000256" key="3">
    <source>
        <dbReference type="ARBA" id="ARBA00022517"/>
    </source>
</evidence>
<dbReference type="EMBL" id="CAEY01001803">
    <property type="status" value="NOT_ANNOTATED_CDS"/>
    <property type="molecule type" value="Genomic_DNA"/>
</dbReference>
<evidence type="ECO:0000256" key="6">
    <source>
        <dbReference type="ARBA" id="ARBA00059003"/>
    </source>
</evidence>
<proteinExistence type="inferred from homology"/>
<accession>T1K7D5</accession>
<organism evidence="10 11">
    <name type="scientific">Tetranychus urticae</name>
    <name type="common">Two-spotted spider mite</name>
    <dbReference type="NCBI Taxonomy" id="32264"/>
    <lineage>
        <taxon>Eukaryota</taxon>
        <taxon>Metazoa</taxon>
        <taxon>Ecdysozoa</taxon>
        <taxon>Arthropoda</taxon>
        <taxon>Chelicerata</taxon>
        <taxon>Arachnida</taxon>
        <taxon>Acari</taxon>
        <taxon>Acariformes</taxon>
        <taxon>Trombidiformes</taxon>
        <taxon>Prostigmata</taxon>
        <taxon>Eleutherengona</taxon>
        <taxon>Raphignathae</taxon>
        <taxon>Tetranychoidea</taxon>
        <taxon>Tetranychidae</taxon>
        <taxon>Tetranychus</taxon>
    </lineage>
</organism>
<dbReference type="PANTHER" id="PTHR10792:SF8">
    <property type="entry name" value="RIBOSOME BIOGENESIS PROTEIN RLP24-RELATED"/>
    <property type="match status" value="1"/>
</dbReference>
<dbReference type="OrthoDB" id="10262490at2759"/>
<dbReference type="CDD" id="cd00472">
    <property type="entry name" value="Ribosomal_L24e_L24"/>
    <property type="match status" value="1"/>
</dbReference>
<dbReference type="SUPFAM" id="SSF57716">
    <property type="entry name" value="Glucocorticoid receptor-like (DNA-binding domain)"/>
    <property type="match status" value="1"/>
</dbReference>
<dbReference type="Proteomes" id="UP000015104">
    <property type="component" value="Unassembled WGS sequence"/>
</dbReference>
<protein>
    <recommendedName>
        <fullName evidence="5">Probable ribosome biogenesis protein RLP24</fullName>
    </recommendedName>
</protein>
<keyword evidence="4" id="KW-0539">Nucleus</keyword>
<evidence type="ECO:0000259" key="9">
    <source>
        <dbReference type="SMART" id="SM00746"/>
    </source>
</evidence>
<dbReference type="PANTHER" id="PTHR10792">
    <property type="entry name" value="60S RIBOSOMAL PROTEIN L24"/>
    <property type="match status" value="1"/>
</dbReference>
<reference evidence="10" key="2">
    <citation type="submission" date="2015-06" db="UniProtKB">
        <authorList>
            <consortium name="EnsemblMetazoa"/>
        </authorList>
    </citation>
    <scope>IDENTIFICATION</scope>
</reference>
<evidence type="ECO:0000256" key="2">
    <source>
        <dbReference type="ARBA" id="ARBA00005647"/>
    </source>
</evidence>
<dbReference type="Gene3D" id="2.30.170.20">
    <property type="entry name" value="Ribosomal protein L24e"/>
    <property type="match status" value="1"/>
</dbReference>
<dbReference type="InterPro" id="IPR000988">
    <property type="entry name" value="Ribosomal_eL24-rel_N"/>
</dbReference>
<keyword evidence="3" id="KW-0690">Ribosome biogenesis</keyword>
<evidence type="ECO:0000256" key="5">
    <source>
        <dbReference type="ARBA" id="ARBA00039784"/>
    </source>
</evidence>